<dbReference type="Pfam" id="PF12706">
    <property type="entry name" value="Lactamase_B_2"/>
    <property type="match status" value="1"/>
</dbReference>
<evidence type="ECO:0000256" key="2">
    <source>
        <dbReference type="ARBA" id="ARBA00022694"/>
    </source>
</evidence>
<dbReference type="Proteomes" id="UP000034883">
    <property type="component" value="Chromosome"/>
</dbReference>
<evidence type="ECO:0000259" key="9">
    <source>
        <dbReference type="Pfam" id="PF00753"/>
    </source>
</evidence>
<keyword evidence="4 8" id="KW-0479">Metal-binding</keyword>
<dbReference type="GO" id="GO:0008270">
    <property type="term" value="F:zinc ion binding"/>
    <property type="evidence" value="ECO:0007669"/>
    <property type="project" value="UniProtKB-UniRule"/>
</dbReference>
<keyword evidence="12" id="KW-1185">Reference proteome</keyword>
<feature type="domain" description="Metallo-beta-lactamase" evidence="10">
    <location>
        <begin position="199"/>
        <end position="267"/>
    </location>
</feature>
<feature type="binding site" evidence="8">
    <location>
        <position position="63"/>
    </location>
    <ligand>
        <name>Zn(2+)</name>
        <dbReference type="ChEBI" id="CHEBI:29105"/>
        <label>1</label>
        <note>catalytic</note>
    </ligand>
</feature>
<comment type="subunit">
    <text evidence="1 8">Homodimer.</text>
</comment>
<dbReference type="InterPro" id="IPR036866">
    <property type="entry name" value="RibonucZ/Hydroxyglut_hydro"/>
</dbReference>
<dbReference type="InterPro" id="IPR013471">
    <property type="entry name" value="RNase_Z/BN"/>
</dbReference>
<reference evidence="11 12" key="1">
    <citation type="submission" date="2015-03" db="EMBL/GenBank/DDBJ databases">
        <title>Genome assembly of Sandaracinus amylolyticus DSM 53668.</title>
        <authorList>
            <person name="Sharma G."/>
            <person name="Subramanian S."/>
        </authorList>
    </citation>
    <scope>NUCLEOTIDE SEQUENCE [LARGE SCALE GENOMIC DNA]</scope>
    <source>
        <strain evidence="11 12">DSM 53668</strain>
    </source>
</reference>
<keyword evidence="2 8" id="KW-0819">tRNA processing</keyword>
<feature type="binding site" evidence="8">
    <location>
        <position position="67"/>
    </location>
    <ligand>
        <name>Zn(2+)</name>
        <dbReference type="ChEBI" id="CHEBI:29105"/>
        <label>2</label>
        <note>catalytic</note>
    </ligand>
</feature>
<sequence>MSARELIVLGTSSQVPTRYRNHNGYLLRWDEEGLLFDPGEGTQRQMIYAEVTVTQVTRILVTHFHGDHCLGLAGLHQRISLDRVPHEIDVHFPASGQVFYERMRYASIYHEVGKVAPRPIRGEGVIHETDKLTITARRLDHGVECFGYRLQERDGRTMLPEKLAAAGVKGPAIKQLIRDGSIEIDGRIVKLDDVSLFKPGQGFAMIMDTRMCDSAIELARGADLVLCESTYLSSEEREARAHGHLTAKQAGIIAREAGARRLVLTHFSQRYGSTKPFVEEAKSVWPEGDVVAVRDGDRVSVPKRLGATD</sequence>
<feature type="binding site" evidence="8">
    <location>
        <position position="65"/>
    </location>
    <ligand>
        <name>Zn(2+)</name>
        <dbReference type="ChEBI" id="CHEBI:29105"/>
        <label>1</label>
        <note>catalytic</note>
    </ligand>
</feature>
<dbReference type="CDD" id="cd07717">
    <property type="entry name" value="RNaseZ_ZiPD-like_MBL-fold"/>
    <property type="match status" value="1"/>
</dbReference>
<evidence type="ECO:0000259" key="10">
    <source>
        <dbReference type="Pfam" id="PF12706"/>
    </source>
</evidence>
<gene>
    <name evidence="8" type="primary">rnz</name>
    <name evidence="11" type="ORF">DB32_003282</name>
</gene>
<dbReference type="SUPFAM" id="SSF56281">
    <property type="entry name" value="Metallo-hydrolase/oxidoreductase"/>
    <property type="match status" value="1"/>
</dbReference>
<dbReference type="AlphaFoldDB" id="A0A0F6W382"/>
<evidence type="ECO:0000256" key="6">
    <source>
        <dbReference type="ARBA" id="ARBA00022801"/>
    </source>
</evidence>
<feature type="binding site" evidence="8">
    <location>
        <position position="68"/>
    </location>
    <ligand>
        <name>Zn(2+)</name>
        <dbReference type="ChEBI" id="CHEBI:29105"/>
        <label>2</label>
        <note>catalytic</note>
    </ligand>
</feature>
<comment type="similarity">
    <text evidence="8">Belongs to the RNase Z family.</text>
</comment>
<dbReference type="PANTHER" id="PTHR46018:SF2">
    <property type="entry name" value="ZINC PHOSPHODIESTERASE ELAC PROTEIN 1"/>
    <property type="match status" value="1"/>
</dbReference>
<dbReference type="PANTHER" id="PTHR46018">
    <property type="entry name" value="ZINC PHOSPHODIESTERASE ELAC PROTEIN 1"/>
    <property type="match status" value="1"/>
</dbReference>
<feature type="active site" description="Proton acceptor" evidence="8">
    <location>
        <position position="67"/>
    </location>
</feature>
<dbReference type="KEGG" id="samy:DB32_003282"/>
<evidence type="ECO:0000256" key="1">
    <source>
        <dbReference type="ARBA" id="ARBA00011738"/>
    </source>
</evidence>
<evidence type="ECO:0000313" key="11">
    <source>
        <dbReference type="EMBL" id="AKF06133.1"/>
    </source>
</evidence>
<dbReference type="STRING" id="927083.DB32_003282"/>
<dbReference type="NCBIfam" id="NF000805">
    <property type="entry name" value="PRK00055.2-3"/>
    <property type="match status" value="1"/>
</dbReference>
<feature type="binding site" evidence="8">
    <location>
        <position position="266"/>
    </location>
    <ligand>
        <name>Zn(2+)</name>
        <dbReference type="ChEBI" id="CHEBI:29105"/>
        <label>2</label>
        <note>catalytic</note>
    </ligand>
</feature>
<evidence type="ECO:0000256" key="3">
    <source>
        <dbReference type="ARBA" id="ARBA00022722"/>
    </source>
</evidence>
<dbReference type="RefSeq" id="WP_053233336.1">
    <property type="nucleotide sequence ID" value="NZ_CP011125.1"/>
</dbReference>
<accession>A0A0F6W382</accession>
<proteinExistence type="inferred from homology"/>
<protein>
    <recommendedName>
        <fullName evidence="8">Ribonuclease Z</fullName>
        <shortName evidence="8">RNase Z</shortName>
        <ecNumber evidence="8">3.1.26.11</ecNumber>
    </recommendedName>
    <alternativeName>
        <fullName evidence="8">tRNA 3 endonuclease</fullName>
    </alternativeName>
    <alternativeName>
        <fullName evidence="8">tRNase Z</fullName>
    </alternativeName>
</protein>
<dbReference type="EMBL" id="CP011125">
    <property type="protein sequence ID" value="AKF06133.1"/>
    <property type="molecule type" value="Genomic_DNA"/>
</dbReference>
<name>A0A0F6W382_9BACT</name>
<keyword evidence="5 8" id="KW-0255">Endonuclease</keyword>
<evidence type="ECO:0000256" key="4">
    <source>
        <dbReference type="ARBA" id="ARBA00022723"/>
    </source>
</evidence>
<feature type="domain" description="Metallo-beta-lactamase" evidence="9">
    <location>
        <begin position="20"/>
        <end position="118"/>
    </location>
</feature>
<organism evidence="11 12">
    <name type="scientific">Sandaracinus amylolyticus</name>
    <dbReference type="NCBI Taxonomy" id="927083"/>
    <lineage>
        <taxon>Bacteria</taxon>
        <taxon>Pseudomonadati</taxon>
        <taxon>Myxococcota</taxon>
        <taxon>Polyangia</taxon>
        <taxon>Polyangiales</taxon>
        <taxon>Sandaracinaceae</taxon>
        <taxon>Sandaracinus</taxon>
    </lineage>
</organism>
<dbReference type="EC" id="3.1.26.11" evidence="8"/>
<keyword evidence="7 8" id="KW-0862">Zinc</keyword>
<evidence type="ECO:0000256" key="7">
    <source>
        <dbReference type="ARBA" id="ARBA00022833"/>
    </source>
</evidence>
<comment type="catalytic activity">
    <reaction evidence="8">
        <text>Endonucleolytic cleavage of RNA, removing extra 3' nucleotides from tRNA precursor, generating 3' termini of tRNAs. A 3'-hydroxy group is left at the tRNA terminus and a 5'-phosphoryl group is left at the trailer molecule.</text>
        <dbReference type="EC" id="3.1.26.11"/>
    </reaction>
</comment>
<dbReference type="InterPro" id="IPR001279">
    <property type="entry name" value="Metallo-B-lactamas"/>
</dbReference>
<evidence type="ECO:0000313" key="12">
    <source>
        <dbReference type="Proteomes" id="UP000034883"/>
    </source>
</evidence>
<keyword evidence="6 8" id="KW-0378">Hydrolase</keyword>
<dbReference type="HAMAP" id="MF_01818">
    <property type="entry name" value="RNase_Z_BN"/>
    <property type="match status" value="1"/>
</dbReference>
<dbReference type="Pfam" id="PF00753">
    <property type="entry name" value="Lactamase_B"/>
    <property type="match status" value="1"/>
</dbReference>
<evidence type="ECO:0000256" key="8">
    <source>
        <dbReference type="HAMAP-Rule" id="MF_01818"/>
    </source>
</evidence>
<feature type="binding site" evidence="8">
    <location>
        <position position="208"/>
    </location>
    <ligand>
        <name>Zn(2+)</name>
        <dbReference type="ChEBI" id="CHEBI:29105"/>
        <label>1</label>
        <note>catalytic</note>
    </ligand>
</feature>
<feature type="binding site" evidence="8">
    <location>
        <position position="208"/>
    </location>
    <ligand>
        <name>Zn(2+)</name>
        <dbReference type="ChEBI" id="CHEBI:29105"/>
        <label>2</label>
        <note>catalytic</note>
    </ligand>
</feature>
<dbReference type="OrthoDB" id="9800940at2"/>
<dbReference type="GO" id="GO:0042781">
    <property type="term" value="F:3'-tRNA processing endoribonuclease activity"/>
    <property type="evidence" value="ECO:0007669"/>
    <property type="project" value="UniProtKB-UniRule"/>
</dbReference>
<keyword evidence="3 8" id="KW-0540">Nuclease</keyword>
<dbReference type="Gene3D" id="3.60.15.10">
    <property type="entry name" value="Ribonuclease Z/Hydroxyacylglutathione hydrolase-like"/>
    <property type="match status" value="1"/>
</dbReference>
<feature type="binding site" evidence="8">
    <location>
        <position position="141"/>
    </location>
    <ligand>
        <name>Zn(2+)</name>
        <dbReference type="ChEBI" id="CHEBI:29105"/>
        <label>1</label>
        <note>catalytic</note>
    </ligand>
</feature>
<comment type="cofactor">
    <cofactor evidence="8">
        <name>Zn(2+)</name>
        <dbReference type="ChEBI" id="CHEBI:29105"/>
    </cofactor>
    <text evidence="8">Binds 2 Zn(2+) ions.</text>
</comment>
<evidence type="ECO:0000256" key="5">
    <source>
        <dbReference type="ARBA" id="ARBA00022759"/>
    </source>
</evidence>
<comment type="function">
    <text evidence="8">Zinc phosphodiesterase, which displays some tRNA 3'-processing endonuclease activity. Probably involved in tRNA maturation, by removing a 3'-trailer from precursor tRNA.</text>
</comment>